<evidence type="ECO:0000313" key="3">
    <source>
        <dbReference type="Proteomes" id="UP000234331"/>
    </source>
</evidence>
<name>A0A2I2L1D1_9ACTN</name>
<dbReference type="EMBL" id="FZMO01000547">
    <property type="protein sequence ID" value="SNQ51709.1"/>
    <property type="molecule type" value="Genomic_DNA"/>
</dbReference>
<organism evidence="2 3">
    <name type="scientific">Frankia canadensis</name>
    <dbReference type="NCBI Taxonomy" id="1836972"/>
    <lineage>
        <taxon>Bacteria</taxon>
        <taxon>Bacillati</taxon>
        <taxon>Actinomycetota</taxon>
        <taxon>Actinomycetes</taxon>
        <taxon>Frankiales</taxon>
        <taxon>Frankiaceae</taxon>
        <taxon>Frankia</taxon>
    </lineage>
</organism>
<sequence length="82" mass="8718">MAHKVPPSDETAARGHRADAGPAGAGLTLGHGRSPGDPFADFWKCLRHGYPACHSCQPIHSTQSASTRLRLRAAIRHRTAAP</sequence>
<evidence type="ECO:0000256" key="1">
    <source>
        <dbReference type="SAM" id="MobiDB-lite"/>
    </source>
</evidence>
<keyword evidence="3" id="KW-1185">Reference proteome</keyword>
<evidence type="ECO:0000313" key="2">
    <source>
        <dbReference type="EMBL" id="SNQ51709.1"/>
    </source>
</evidence>
<feature type="region of interest" description="Disordered" evidence="1">
    <location>
        <begin position="1"/>
        <end position="32"/>
    </location>
</feature>
<dbReference type="AlphaFoldDB" id="A0A2I2L1D1"/>
<reference evidence="2 3" key="1">
    <citation type="submission" date="2017-06" db="EMBL/GenBank/DDBJ databases">
        <authorList>
            <person name="Kim H.J."/>
            <person name="Triplett B.A."/>
        </authorList>
    </citation>
    <scope>NUCLEOTIDE SEQUENCE [LARGE SCALE GENOMIC DNA]</scope>
    <source>
        <strain evidence="2">FRACA_ARgP5</strain>
    </source>
</reference>
<dbReference type="Proteomes" id="UP000234331">
    <property type="component" value="Unassembled WGS sequence"/>
</dbReference>
<protein>
    <submittedName>
        <fullName evidence="2">Uncharacterized protein</fullName>
    </submittedName>
</protein>
<accession>A0A2I2L1D1</accession>
<gene>
    <name evidence="2" type="ORF">FRACA_80009</name>
</gene>
<proteinExistence type="predicted"/>